<dbReference type="AlphaFoldDB" id="A0AAV0DSA9"/>
<reference evidence="2" key="1">
    <citation type="submission" date="2022-07" db="EMBL/GenBank/DDBJ databases">
        <authorList>
            <person name="Macas J."/>
            <person name="Novak P."/>
            <person name="Neumann P."/>
        </authorList>
    </citation>
    <scope>NUCLEOTIDE SEQUENCE</scope>
</reference>
<evidence type="ECO:0000313" key="3">
    <source>
        <dbReference type="EMBL" id="CAH9142018.1"/>
    </source>
</evidence>
<dbReference type="EMBL" id="CAMAPF010001035">
    <property type="protein sequence ID" value="CAH9142018.1"/>
    <property type="molecule type" value="Genomic_DNA"/>
</dbReference>
<feature type="region of interest" description="Disordered" evidence="1">
    <location>
        <begin position="34"/>
        <end position="120"/>
    </location>
</feature>
<evidence type="ECO:0000313" key="2">
    <source>
        <dbReference type="EMBL" id="CAH9105248.1"/>
    </source>
</evidence>
<keyword evidence="4" id="KW-1185">Reference proteome</keyword>
<gene>
    <name evidence="2" type="ORF">CEPIT_LOCUS17122</name>
    <name evidence="3" type="ORF">CEPIT_LOCUS39580</name>
</gene>
<sequence>MALNPGAFATQAPLQPYFGGNIVHFPPPPPLFGNPVMPVGNAEGVVAQDTASQEAQSKDKRPMNKEKPRTSALERLGAAPDRLGGKAISRPQESGGSFSGAEERPPPRDKGKPPLHPEDARHQINNAQSFRANSQGVDPKDPKDEISEALLRQLEEARQAPPADPALQHNYSFSLQVPFGKRSGGLLMEYMTQEPPTHRLLLLLHKPTEPREHLRPKDNGPSLKGAQNTHWGAFGLLGRRLQITQGSQVWAYKATGRNDVKGVAFGYPEPSAPTVPSALEGSSTSSGLRLHQALGRRGSLRPTALSSKIPFGDSQPPHLMRRHIHPPHLMR</sequence>
<feature type="compositionally biased region" description="Basic residues" evidence="1">
    <location>
        <begin position="319"/>
        <end position="331"/>
    </location>
</feature>
<proteinExistence type="predicted"/>
<evidence type="ECO:0000256" key="1">
    <source>
        <dbReference type="SAM" id="MobiDB-lite"/>
    </source>
</evidence>
<comment type="caution">
    <text evidence="2">The sequence shown here is derived from an EMBL/GenBank/DDBJ whole genome shotgun (WGS) entry which is preliminary data.</text>
</comment>
<protein>
    <submittedName>
        <fullName evidence="2">Uncharacterized protein</fullName>
    </submittedName>
</protein>
<dbReference type="EMBL" id="CAMAPF010000130">
    <property type="protein sequence ID" value="CAH9105248.1"/>
    <property type="molecule type" value="Genomic_DNA"/>
</dbReference>
<feature type="compositionally biased region" description="Basic and acidic residues" evidence="1">
    <location>
        <begin position="101"/>
        <end position="120"/>
    </location>
</feature>
<accession>A0AAV0DSA9</accession>
<organism evidence="2 4">
    <name type="scientific">Cuscuta epithymum</name>
    <dbReference type="NCBI Taxonomy" id="186058"/>
    <lineage>
        <taxon>Eukaryota</taxon>
        <taxon>Viridiplantae</taxon>
        <taxon>Streptophyta</taxon>
        <taxon>Embryophyta</taxon>
        <taxon>Tracheophyta</taxon>
        <taxon>Spermatophyta</taxon>
        <taxon>Magnoliopsida</taxon>
        <taxon>eudicotyledons</taxon>
        <taxon>Gunneridae</taxon>
        <taxon>Pentapetalae</taxon>
        <taxon>asterids</taxon>
        <taxon>lamiids</taxon>
        <taxon>Solanales</taxon>
        <taxon>Convolvulaceae</taxon>
        <taxon>Cuscuteae</taxon>
        <taxon>Cuscuta</taxon>
        <taxon>Cuscuta subgen. Cuscuta</taxon>
    </lineage>
</organism>
<feature type="compositionally biased region" description="Basic and acidic residues" evidence="1">
    <location>
        <begin position="56"/>
        <end position="69"/>
    </location>
</feature>
<feature type="region of interest" description="Disordered" evidence="1">
    <location>
        <begin position="303"/>
        <end position="331"/>
    </location>
</feature>
<evidence type="ECO:0000313" key="4">
    <source>
        <dbReference type="Proteomes" id="UP001152523"/>
    </source>
</evidence>
<name>A0AAV0DSA9_9ASTE</name>
<dbReference type="Proteomes" id="UP001152523">
    <property type="component" value="Unassembled WGS sequence"/>
</dbReference>